<dbReference type="PIRSF" id="PIRSF036883">
    <property type="entry name" value="RR_HD-GYP_mod"/>
    <property type="match status" value="1"/>
</dbReference>
<gene>
    <name evidence="4" type="primary">glnG_3</name>
    <name evidence="4" type="ORF">NNJEOMEG_03862</name>
</gene>
<dbReference type="InterPro" id="IPR011006">
    <property type="entry name" value="CheY-like_superfamily"/>
</dbReference>
<proteinExistence type="predicted"/>
<reference evidence="4 5" key="2">
    <citation type="submission" date="2020-05" db="EMBL/GenBank/DDBJ databases">
        <title>Draft genome sequence of Desulfovibrio sp. strainFSS-1.</title>
        <authorList>
            <person name="Shimoshige H."/>
            <person name="Kobayashi H."/>
            <person name="Maekawa T."/>
        </authorList>
    </citation>
    <scope>NUCLEOTIDE SEQUENCE [LARGE SCALE GENOMIC DNA]</scope>
    <source>
        <strain evidence="4 5">SIID29052-01</strain>
    </source>
</reference>
<evidence type="ECO:0000259" key="2">
    <source>
        <dbReference type="PROSITE" id="PS50110"/>
    </source>
</evidence>
<dbReference type="Gene3D" id="3.40.50.2300">
    <property type="match status" value="1"/>
</dbReference>
<dbReference type="InterPro" id="IPR052340">
    <property type="entry name" value="RNase_Y/CdgJ"/>
</dbReference>
<comment type="caution">
    <text evidence="4">The sequence shown here is derived from an EMBL/GenBank/DDBJ whole genome shotgun (WGS) entry which is preliminary data.</text>
</comment>
<dbReference type="SUPFAM" id="SSF52172">
    <property type="entry name" value="CheY-like"/>
    <property type="match status" value="1"/>
</dbReference>
<dbReference type="Pfam" id="PF08668">
    <property type="entry name" value="HDOD"/>
    <property type="match status" value="1"/>
</dbReference>
<keyword evidence="5" id="KW-1185">Reference proteome</keyword>
<dbReference type="EMBL" id="BLTE01000028">
    <property type="protein sequence ID" value="GFK95988.1"/>
    <property type="molecule type" value="Genomic_DNA"/>
</dbReference>
<dbReference type="PANTHER" id="PTHR33525:SF3">
    <property type="entry name" value="RIBONUCLEASE Y"/>
    <property type="match status" value="1"/>
</dbReference>
<dbReference type="SMART" id="SM00471">
    <property type="entry name" value="HDc"/>
    <property type="match status" value="1"/>
</dbReference>
<evidence type="ECO:0000313" key="4">
    <source>
        <dbReference type="EMBL" id="GFK95988.1"/>
    </source>
</evidence>
<name>A0A6V8M0J9_9BACT</name>
<evidence type="ECO:0000313" key="5">
    <source>
        <dbReference type="Proteomes" id="UP000494245"/>
    </source>
</evidence>
<dbReference type="Gene3D" id="1.10.3210.10">
    <property type="entry name" value="Hypothetical protein af1432"/>
    <property type="match status" value="1"/>
</dbReference>
<dbReference type="SUPFAM" id="SSF109604">
    <property type="entry name" value="HD-domain/PDEase-like"/>
    <property type="match status" value="1"/>
</dbReference>
<dbReference type="InterPro" id="IPR013976">
    <property type="entry name" value="HDOD"/>
</dbReference>
<dbReference type="InterPro" id="IPR014626">
    <property type="entry name" value="Sig_transdc_resp-reg_put"/>
</dbReference>
<feature type="modified residue" description="4-aspartylphosphate" evidence="1">
    <location>
        <position position="55"/>
    </location>
</feature>
<dbReference type="GO" id="GO:0000160">
    <property type="term" value="P:phosphorelay signal transduction system"/>
    <property type="evidence" value="ECO:0007669"/>
    <property type="project" value="InterPro"/>
</dbReference>
<accession>A0A6V8M0J9</accession>
<dbReference type="Pfam" id="PF00072">
    <property type="entry name" value="Response_reg"/>
    <property type="match status" value="1"/>
</dbReference>
<organism evidence="4 5">
    <name type="scientific">Fundidesulfovibrio magnetotacticus</name>
    <dbReference type="NCBI Taxonomy" id="2730080"/>
    <lineage>
        <taxon>Bacteria</taxon>
        <taxon>Pseudomonadati</taxon>
        <taxon>Thermodesulfobacteriota</taxon>
        <taxon>Desulfovibrionia</taxon>
        <taxon>Desulfovibrionales</taxon>
        <taxon>Desulfovibrionaceae</taxon>
        <taxon>Fundidesulfovibrio</taxon>
    </lineage>
</organism>
<dbReference type="CDD" id="cd00077">
    <property type="entry name" value="HDc"/>
    <property type="match status" value="1"/>
</dbReference>
<dbReference type="PROSITE" id="PS51833">
    <property type="entry name" value="HDOD"/>
    <property type="match status" value="1"/>
</dbReference>
<feature type="domain" description="Response regulatory" evidence="2">
    <location>
        <begin position="4"/>
        <end position="119"/>
    </location>
</feature>
<dbReference type="InterPro" id="IPR003607">
    <property type="entry name" value="HD/PDEase_dom"/>
</dbReference>
<dbReference type="PROSITE" id="PS50110">
    <property type="entry name" value="RESPONSE_REGULATORY"/>
    <property type="match status" value="1"/>
</dbReference>
<dbReference type="SMART" id="SM00448">
    <property type="entry name" value="REC"/>
    <property type="match status" value="1"/>
</dbReference>
<protein>
    <submittedName>
        <fullName evidence="4">Nitrogen regulation protein NR(I)</fullName>
    </submittedName>
</protein>
<evidence type="ECO:0000256" key="1">
    <source>
        <dbReference type="PROSITE-ProRule" id="PRU00169"/>
    </source>
</evidence>
<dbReference type="PANTHER" id="PTHR33525">
    <property type="match status" value="1"/>
</dbReference>
<sequence length="406" mass="44903">MKPRLLFVDDESKVLDGLRRMLHPQRGRWDVSFRSSAAEAMQALDSQPHDVLVTDLLMPGMDGGRFLEEVHARHPGIIRLVLSGHSGRALALQAARYAHQFLAKPVDSEALVRTLERLLALRGVLTNPRVQELVHRLDTLPALPEVHQRILAELHSQEPDMGRIAALISQDMGLSASMLKLVNSAFFGLRTRVSSPAHAANLLGLDVIAGLVLTVHLFSSFDAARHKGYDLEGLWLHCLNTGNVCRALACAEGFAQSSQDDLYVAGILHDVGKLVLLCHAPDLYGEVLTASRAQNRAVWACERDILGCTHAELGAYLLSLWGFSEEMIRWIFTHHALAGEPEHTPLAAAIVHAANALDHELRVVNQRYERDRWRLPALEASGHAHRLEDWRGIAACVLREGPVNEP</sequence>
<reference evidence="4 5" key="1">
    <citation type="submission" date="2020-04" db="EMBL/GenBank/DDBJ databases">
        <authorList>
            <consortium name="Desulfovibrio sp. FSS-1 genome sequencing consortium"/>
            <person name="Shimoshige H."/>
            <person name="Kobayashi H."/>
            <person name="Maekawa T."/>
        </authorList>
    </citation>
    <scope>NUCLEOTIDE SEQUENCE [LARGE SCALE GENOMIC DNA]</scope>
    <source>
        <strain evidence="4 5">SIID29052-01</strain>
    </source>
</reference>
<evidence type="ECO:0000259" key="3">
    <source>
        <dbReference type="PROSITE" id="PS51833"/>
    </source>
</evidence>
<keyword evidence="1" id="KW-0597">Phosphoprotein</keyword>
<feature type="domain" description="HDOD" evidence="3">
    <location>
        <begin position="140"/>
        <end position="337"/>
    </location>
</feature>
<dbReference type="AlphaFoldDB" id="A0A6V8M0J9"/>
<dbReference type="Proteomes" id="UP000494245">
    <property type="component" value="Unassembled WGS sequence"/>
</dbReference>
<dbReference type="InterPro" id="IPR001789">
    <property type="entry name" value="Sig_transdc_resp-reg_receiver"/>
</dbReference>
<dbReference type="RefSeq" id="WP_173087125.1">
    <property type="nucleotide sequence ID" value="NZ_BLTE01000028.1"/>
</dbReference>